<evidence type="ECO:0000256" key="1">
    <source>
        <dbReference type="SAM" id="MobiDB-lite"/>
    </source>
</evidence>
<dbReference type="Proteomes" id="UP000558488">
    <property type="component" value="Unassembled WGS sequence"/>
</dbReference>
<organism evidence="2 3">
    <name type="scientific">Pipistrellus kuhlii</name>
    <name type="common">Kuhl's pipistrelle</name>
    <dbReference type="NCBI Taxonomy" id="59472"/>
    <lineage>
        <taxon>Eukaryota</taxon>
        <taxon>Metazoa</taxon>
        <taxon>Chordata</taxon>
        <taxon>Craniata</taxon>
        <taxon>Vertebrata</taxon>
        <taxon>Euteleostomi</taxon>
        <taxon>Mammalia</taxon>
        <taxon>Eutheria</taxon>
        <taxon>Laurasiatheria</taxon>
        <taxon>Chiroptera</taxon>
        <taxon>Yangochiroptera</taxon>
        <taxon>Vespertilionidae</taxon>
        <taxon>Pipistrellus</taxon>
    </lineage>
</organism>
<protein>
    <submittedName>
        <fullName evidence="2">Uncharacterized protein</fullName>
    </submittedName>
</protein>
<evidence type="ECO:0000313" key="3">
    <source>
        <dbReference type="Proteomes" id="UP000558488"/>
    </source>
</evidence>
<reference evidence="2 3" key="1">
    <citation type="journal article" date="2020" name="Nature">
        <title>Six reference-quality genomes reveal evolution of bat adaptations.</title>
        <authorList>
            <person name="Jebb D."/>
            <person name="Huang Z."/>
            <person name="Pippel M."/>
            <person name="Hughes G.M."/>
            <person name="Lavrichenko K."/>
            <person name="Devanna P."/>
            <person name="Winkler S."/>
            <person name="Jermiin L.S."/>
            <person name="Skirmuntt E.C."/>
            <person name="Katzourakis A."/>
            <person name="Burkitt-Gray L."/>
            <person name="Ray D.A."/>
            <person name="Sullivan K.A.M."/>
            <person name="Roscito J.G."/>
            <person name="Kirilenko B.M."/>
            <person name="Davalos L.M."/>
            <person name="Corthals A.P."/>
            <person name="Power M.L."/>
            <person name="Jones G."/>
            <person name="Ransome R.D."/>
            <person name="Dechmann D.K.N."/>
            <person name="Locatelli A.G."/>
            <person name="Puechmaille S.J."/>
            <person name="Fedrigo O."/>
            <person name="Jarvis E.D."/>
            <person name="Hiller M."/>
            <person name="Vernes S.C."/>
            <person name="Myers E.W."/>
            <person name="Teeling E.C."/>
        </authorList>
    </citation>
    <scope>NUCLEOTIDE SEQUENCE [LARGE SCALE GENOMIC DNA]</scope>
    <source>
        <strain evidence="2">MPipKuh1</strain>
        <tissue evidence="2">Flight muscle</tissue>
    </source>
</reference>
<evidence type="ECO:0000313" key="2">
    <source>
        <dbReference type="EMBL" id="KAF6297610.1"/>
    </source>
</evidence>
<proteinExistence type="predicted"/>
<feature type="region of interest" description="Disordered" evidence="1">
    <location>
        <begin position="77"/>
        <end position="119"/>
    </location>
</feature>
<sequence length="173" mass="18732">MTPSLGVTPDEAQLPEGPPAHRGGHIGAVPILWAWLSGEQILGLDLPGEWVLGLDLSLGGLLSFPLSSSPVAVNISKKWKRQKKRKKKKISSLEATRSLRPSPPGLSPEQSDTAGPWQPGLLRVRVHPGQVGGHQSSFLQSRDRKKQKLEATAKQRTCFLPGTYFCCLLPCSA</sequence>
<comment type="caution">
    <text evidence="2">The sequence shown here is derived from an EMBL/GenBank/DDBJ whole genome shotgun (WGS) entry which is preliminary data.</text>
</comment>
<name>A0A7J7TAV5_PIPKU</name>
<dbReference type="EMBL" id="JACAGB010000030">
    <property type="protein sequence ID" value="KAF6297610.1"/>
    <property type="molecule type" value="Genomic_DNA"/>
</dbReference>
<gene>
    <name evidence="2" type="ORF">mPipKuh1_009695</name>
</gene>
<dbReference type="AlphaFoldDB" id="A0A7J7TAV5"/>
<keyword evidence="3" id="KW-1185">Reference proteome</keyword>
<feature type="region of interest" description="Disordered" evidence="1">
    <location>
        <begin position="1"/>
        <end position="21"/>
    </location>
</feature>
<feature type="compositionally biased region" description="Basic residues" evidence="1">
    <location>
        <begin position="77"/>
        <end position="90"/>
    </location>
</feature>
<accession>A0A7J7TAV5</accession>